<dbReference type="EMBL" id="KQ947431">
    <property type="protein sequence ID" value="KUJ09587.1"/>
    <property type="molecule type" value="Genomic_DNA"/>
</dbReference>
<feature type="region of interest" description="Disordered" evidence="2">
    <location>
        <begin position="1168"/>
        <end position="1192"/>
    </location>
</feature>
<feature type="compositionally biased region" description="Basic and acidic residues" evidence="2">
    <location>
        <begin position="441"/>
        <end position="454"/>
    </location>
</feature>
<evidence type="ECO:0000256" key="1">
    <source>
        <dbReference type="SAM" id="Coils"/>
    </source>
</evidence>
<gene>
    <name evidence="3" type="ORF">LY89DRAFT_740673</name>
</gene>
<dbReference type="GeneID" id="28830343"/>
<dbReference type="KEGG" id="psco:LY89DRAFT_740673"/>
<accession>A0A132BD52</accession>
<feature type="compositionally biased region" description="Polar residues" evidence="2">
    <location>
        <begin position="1"/>
        <end position="13"/>
    </location>
</feature>
<feature type="region of interest" description="Disordered" evidence="2">
    <location>
        <begin position="184"/>
        <end position="205"/>
    </location>
</feature>
<dbReference type="InParanoid" id="A0A132BD52"/>
<evidence type="ECO:0000313" key="4">
    <source>
        <dbReference type="Proteomes" id="UP000070700"/>
    </source>
</evidence>
<dbReference type="Proteomes" id="UP000070700">
    <property type="component" value="Unassembled WGS sequence"/>
</dbReference>
<feature type="compositionally biased region" description="Low complexity" evidence="2">
    <location>
        <begin position="410"/>
        <end position="433"/>
    </location>
</feature>
<feature type="region of interest" description="Disordered" evidence="2">
    <location>
        <begin position="1"/>
        <end position="60"/>
    </location>
</feature>
<evidence type="ECO:0000313" key="3">
    <source>
        <dbReference type="EMBL" id="KUJ09587.1"/>
    </source>
</evidence>
<evidence type="ECO:0000256" key="2">
    <source>
        <dbReference type="SAM" id="MobiDB-lite"/>
    </source>
</evidence>
<dbReference type="RefSeq" id="XP_018063942.1">
    <property type="nucleotide sequence ID" value="XM_018220617.1"/>
</dbReference>
<proteinExistence type="predicted"/>
<name>A0A132BD52_MOLSC</name>
<feature type="compositionally biased region" description="Acidic residues" evidence="2">
    <location>
        <begin position="393"/>
        <end position="405"/>
    </location>
</feature>
<protein>
    <submittedName>
        <fullName evidence="3">Uncharacterized protein</fullName>
    </submittedName>
</protein>
<feature type="compositionally biased region" description="Basic residues" evidence="2">
    <location>
        <begin position="1894"/>
        <end position="1905"/>
    </location>
</feature>
<feature type="region of interest" description="Disordered" evidence="2">
    <location>
        <begin position="371"/>
        <end position="454"/>
    </location>
</feature>
<keyword evidence="4" id="KW-1185">Reference proteome</keyword>
<reference evidence="3 4" key="1">
    <citation type="submission" date="2015-10" db="EMBL/GenBank/DDBJ databases">
        <title>Full genome of DAOMC 229536 Phialocephala scopiformis, a fungal endophyte of spruce producing the potent anti-insectan compound rugulosin.</title>
        <authorList>
            <consortium name="DOE Joint Genome Institute"/>
            <person name="Walker A.K."/>
            <person name="Frasz S.L."/>
            <person name="Seifert K.A."/>
            <person name="Miller J.D."/>
            <person name="Mondo S.J."/>
            <person name="Labutti K."/>
            <person name="Lipzen A."/>
            <person name="Dockter R."/>
            <person name="Kennedy M."/>
            <person name="Grigoriev I.V."/>
            <person name="Spatafora J.W."/>
        </authorList>
    </citation>
    <scope>NUCLEOTIDE SEQUENCE [LARGE SCALE GENOMIC DNA]</scope>
    <source>
        <strain evidence="3 4">CBS 120377</strain>
    </source>
</reference>
<feature type="compositionally biased region" description="Acidic residues" evidence="2">
    <location>
        <begin position="34"/>
        <end position="47"/>
    </location>
</feature>
<feature type="region of interest" description="Disordered" evidence="2">
    <location>
        <begin position="1880"/>
        <end position="2044"/>
    </location>
</feature>
<feature type="compositionally biased region" description="Acidic residues" evidence="2">
    <location>
        <begin position="2008"/>
        <end position="2021"/>
    </location>
</feature>
<feature type="compositionally biased region" description="Low complexity" evidence="2">
    <location>
        <begin position="1971"/>
        <end position="1991"/>
    </location>
</feature>
<keyword evidence="1" id="KW-0175">Coiled coil</keyword>
<feature type="coiled-coil region" evidence="1">
    <location>
        <begin position="1677"/>
        <end position="1729"/>
    </location>
</feature>
<feature type="compositionally biased region" description="Pro residues" evidence="2">
    <location>
        <begin position="1171"/>
        <end position="1184"/>
    </location>
</feature>
<dbReference type="OrthoDB" id="4850289at2759"/>
<organism evidence="3 4">
    <name type="scientific">Mollisia scopiformis</name>
    <name type="common">Conifer needle endophyte fungus</name>
    <name type="synonym">Phialocephala scopiformis</name>
    <dbReference type="NCBI Taxonomy" id="149040"/>
    <lineage>
        <taxon>Eukaryota</taxon>
        <taxon>Fungi</taxon>
        <taxon>Dikarya</taxon>
        <taxon>Ascomycota</taxon>
        <taxon>Pezizomycotina</taxon>
        <taxon>Leotiomycetes</taxon>
        <taxon>Helotiales</taxon>
        <taxon>Mollisiaceae</taxon>
        <taxon>Mollisia</taxon>
    </lineage>
</organism>
<feature type="compositionally biased region" description="Basic residues" evidence="2">
    <location>
        <begin position="2031"/>
        <end position="2044"/>
    </location>
</feature>
<sequence>MAANNNKRAAQNDLNKRGGKKNWAARAKDYVLGNEDDEESSSDDDEEGTRTPDPNKPSMADMIDASFAAQEKAIMLRQAKAAGIRAGITPYEARYIQRRQDISDQLAEDSVKEVLETHLTKEQMLLFMPVLYAGPGAILEIQAHNKKLYDEALKNGPFKGQKNNIITKITMLHYGLPVEPVTLTNINNSGKDDDDPDDAPSSPPRVQRMMWAEKPLEFLDKYYERGHGFPMLRRTGPLPKPIQPQGFVKLRGGGPKRALPVRWLYSHYGGRLPVTAQMVDNHPTVTAEVFRPIALQLLGWAEADDWLYTVDQYRNQESNKGEENKEFIRSFRITKANFVHMYRQWIRNRVSNTLQDWVMVVRFTHNPSQNPATFALPGADSPGNPPAPGDIEQPVDDPPPDDDDNPPPGSEHSSLIPSSHSSPRSSNHSSPAPRTRPPPTGERRRVYHHDRTDESQEFTNDWMDFRNAVRRLLGLTAASNDIALQLNFYGSQLGTRFRYNHYISVSSNVGDQVYNEKIAHLMFSATGGDDWRLSVHPLPNNGVPRPATPMWPPWENVPYNVTATTPRVVHQTRERARLYGPTDRPAYRIAKVTDQDQGTQLFLNIARRALGLQGANFSFRVDFHSRQLNRVGPGAGFRFSHHIIVDQDNIKRIFIGSIRTYLFDSGDDWFVRVVEADNNTRRPPPPALGLPATGDSTTVTPIVTPTDPPPGPDTGFIYAYSGKIRIRQDNEQSFQNGALRLLNVDPLTKWWFRVTAYQADGTVDPAVNSLIVKKDEISTEYAKISGARDANGNWRVFVHRGLAAPATADGREPDGELINIVSVKPAVSTALYAYWNIPRELLTVAHGVNQFQPEFFRALQVHFNSHLARPAHHINIEGQDLGWGGMEVGPAPLEALRGVYRTAETTLTAARASGQLGQHRLVYNLARLPVNLNLPPDAIGIRMVGNSQLGATSPAAPYQDIAEDILDISRTWVDEAPDPPVRAGRQGALPDFYRIWYTAADREQNVGGEVVPYNLGTALGFLTRFMSNNRTRPPTNCLWFRPEWRVFTVQNLGTLAPNVAAPQVQWDVATAGATLVSFRTVFEQLLRLSTPGKTDAQIATDVSSFQITSPGWTGSTMATTKFVVTSETTETEWRRDIFDWFQGNVFFVKSQAQLDYVLDRDPPWGLAEIEAPPPPSRPPTPEPVAVPRGNAPKFNRPRLLKLQEEKAKPVAFDPWQANQNRLDRLQRESYYKNQSAIEPGQKAEPPIFGKSQDLLLTTGSNVPEIYLKPLTATDIDQIVEENRRIRNRNLERQTACAMCNEAFPKHNPNAIVAHYKEHADALAAAGKCPICQTEGWVFMDMDHKRQHLEDHFAKTEGTRLKNFWAQYKCPVCLDDLTGLEPEKALDHIAGHTPEIVRYCDRCSFDTKTATRRELDHHNQNCRVWASEEEAEKNPNFCGQCGRTRPVDETNAQRRAHNKLCRPPPGENCRKCGIDLEPMNENEYNSHNQRCEVPRGWPGTFCRRCGKDLSIMDVNGLYAHRAECLNKPTANRAKDPRPAYLESLMRKAATDELANKTLAAELERRLADIIARERLLGDQPPNDADLQRRLDECLNLGTVNLGNCPIAHCENPNLGLFTRAELYAHLLYHNLNSFLDCPLVLDTGTVCGTVVSIRHAGITSEEKLVDHYQHISANAADNGNNSAELVRLRAQIETLRRELQQCREERAGPLAEYQRRLRALRAHHDTLSDETDTILARCTQEKEAFRPRIATMRTRIADAIAAQPDPKTAASKQILRDIEGEVGELNAQFARVREDHCEDREIALIVSSTANVAELNALAADKPNPIPEDLERDFVELRGLIRALETRMGDSMLVCGALTTLVDDAITQFRDDLTAAQVDQVGFLPSPPGGYRVRGSPHKTSPRKRSGPAGSPTKAGSKRKMHIPEDEDDSYVPIPYLEVGTPAPVPGMRGNKRARTDAGSEEDYVIVGESLSSAAPTRRTTRATSGTPAPTSGGLTVKKARGRPRKDADDESPETVGEDEGSDSVVVNARASPRKGSKQSPAKKK</sequence>